<organism evidence="1">
    <name type="scientific">Podoviridae sp. ctval4</name>
    <dbReference type="NCBI Taxonomy" id="2826585"/>
    <lineage>
        <taxon>Viruses</taxon>
        <taxon>Duplodnaviria</taxon>
        <taxon>Heunggongvirae</taxon>
        <taxon>Uroviricota</taxon>
        <taxon>Caudoviricetes</taxon>
    </lineage>
</organism>
<evidence type="ECO:0000313" key="1">
    <source>
        <dbReference type="EMBL" id="DAD87766.1"/>
    </source>
</evidence>
<name>A0A8S5MZJ1_9CAUD</name>
<dbReference type="EMBL" id="BK015026">
    <property type="protein sequence ID" value="DAD87766.1"/>
    <property type="molecule type" value="Genomic_DNA"/>
</dbReference>
<sequence>MITVNTWDNSPYTATIFDDSTINVTKWDNEKWEGL</sequence>
<protein>
    <submittedName>
        <fullName evidence="1">Uncharacterized protein</fullName>
    </submittedName>
</protein>
<reference evidence="1" key="1">
    <citation type="journal article" date="2021" name="Proc. Natl. Acad. Sci. U.S.A.">
        <title>A Catalog of Tens of Thousands of Viruses from Human Metagenomes Reveals Hidden Associations with Chronic Diseases.</title>
        <authorList>
            <person name="Tisza M.J."/>
            <person name="Buck C.B."/>
        </authorList>
    </citation>
    <scope>NUCLEOTIDE SEQUENCE</scope>
    <source>
        <strain evidence="1">Ctval4</strain>
    </source>
</reference>
<proteinExistence type="predicted"/>
<accession>A0A8S5MZJ1</accession>